<feature type="compositionally biased region" description="Polar residues" evidence="1">
    <location>
        <begin position="1"/>
        <end position="10"/>
    </location>
</feature>
<organism evidence="2 3">
    <name type="scientific">Sordaria macrospora</name>
    <dbReference type="NCBI Taxonomy" id="5147"/>
    <lineage>
        <taxon>Eukaryota</taxon>
        <taxon>Fungi</taxon>
        <taxon>Dikarya</taxon>
        <taxon>Ascomycota</taxon>
        <taxon>Pezizomycotina</taxon>
        <taxon>Sordariomycetes</taxon>
        <taxon>Sordariomycetidae</taxon>
        <taxon>Sordariales</taxon>
        <taxon>Sordariaceae</taxon>
        <taxon>Sordaria</taxon>
    </lineage>
</organism>
<proteinExistence type="predicted"/>
<accession>A0A8S8ZP95</accession>
<evidence type="ECO:0000256" key="1">
    <source>
        <dbReference type="SAM" id="MobiDB-lite"/>
    </source>
</evidence>
<dbReference type="AlphaFoldDB" id="A0A8S8ZP95"/>
<evidence type="ECO:0000313" key="2">
    <source>
        <dbReference type="EMBL" id="KAA8631833.1"/>
    </source>
</evidence>
<reference evidence="2 3" key="1">
    <citation type="submission" date="2017-07" db="EMBL/GenBank/DDBJ databases">
        <title>Genome sequence of the Sordaria macrospora wild type strain R19027.</title>
        <authorList>
            <person name="Nowrousian M."/>
            <person name="Teichert I."/>
            <person name="Kueck U."/>
        </authorList>
    </citation>
    <scope>NUCLEOTIDE SEQUENCE [LARGE SCALE GENOMIC DNA]</scope>
    <source>
        <strain evidence="2 3">R19027</strain>
        <tissue evidence="2">Mycelium</tissue>
    </source>
</reference>
<protein>
    <submittedName>
        <fullName evidence="2">Uncharacterized protein</fullName>
    </submittedName>
</protein>
<dbReference type="EMBL" id="NMPR01000068">
    <property type="protein sequence ID" value="KAA8631833.1"/>
    <property type="molecule type" value="Genomic_DNA"/>
</dbReference>
<sequence length="149" mass="16409">MPAAQHTTHLNLGDLFKPVPPSPSRVRIRTNTTPRRTELLPPQTATEGLVVLAASARDAVMVPQSGLKKYFTCGFSPQIQPGARLLHDNNTPAPFQARLSHNRLILGARGSQRQYLLLGPASFNILFDDSSGIWNHLDFTSEPKPNFKS</sequence>
<comment type="caution">
    <text evidence="2">The sequence shown here is derived from an EMBL/GenBank/DDBJ whole genome shotgun (WGS) entry which is preliminary data.</text>
</comment>
<name>A0A8S8ZP95_SORMA</name>
<evidence type="ECO:0000313" key="3">
    <source>
        <dbReference type="Proteomes" id="UP000433876"/>
    </source>
</evidence>
<feature type="region of interest" description="Disordered" evidence="1">
    <location>
        <begin position="1"/>
        <end position="22"/>
    </location>
</feature>
<dbReference type="Proteomes" id="UP000433876">
    <property type="component" value="Unassembled WGS sequence"/>
</dbReference>
<gene>
    <name evidence="2" type="ORF">SMACR_05144</name>
</gene>
<dbReference type="VEuPathDB" id="FungiDB:SMAC_05144"/>